<keyword evidence="1" id="KW-0812">Transmembrane</keyword>
<reference evidence="2 3" key="1">
    <citation type="submission" date="2015-12" db="EMBL/GenBank/DDBJ databases">
        <title>The genome of Folsomia candida.</title>
        <authorList>
            <person name="Faddeeva A."/>
            <person name="Derks M.F."/>
            <person name="Anvar Y."/>
            <person name="Smit S."/>
            <person name="Van Straalen N."/>
            <person name="Roelofs D."/>
        </authorList>
    </citation>
    <scope>NUCLEOTIDE SEQUENCE [LARGE SCALE GENOMIC DNA]</scope>
    <source>
        <strain evidence="2 3">VU population</strain>
        <tissue evidence="2">Whole body</tissue>
    </source>
</reference>
<gene>
    <name evidence="2" type="ORF">Fcan01_22682</name>
</gene>
<sequence length="397" mass="46735">MHKISNRYWDLYDLYMHRRSQRAVKLNNYSEPVTFLNFARLNVNLVFLKYLVEPSNVSIGIKPLGNKTHPKKRFYPREWILEKNHSNYYYKSALPFYEEPNYFSRFGIFAESSYKFVTCDGIKEYSKSLGWKHFTSSYDIVTWIFILFSCFVLIILFAVRSYKLGDLILPFFNSLLGQGDNFWELDRGNDNTEIRTRNRLKILVTLTWIISLLVLTNAYKGSNITDLTFPYPPTLFTKFEELVQLNFTFYGKPYNEYFFAEVDKPKTKLTNNLLIGRYTNFGWWEVYKKTYEREALKNNTQLMLAYSIDKLLRVPPSIQEIILGENKTYASDLVGCRRTAFIGREDEADEVYHLLKSSSKETFAPDVVLKGKQGIANAMRGFSLKDWENPAILDRIR</sequence>
<keyword evidence="1" id="KW-0472">Membrane</keyword>
<accession>A0A226DA95</accession>
<comment type="caution">
    <text evidence="2">The sequence shown here is derived from an EMBL/GenBank/DDBJ whole genome shotgun (WGS) entry which is preliminary data.</text>
</comment>
<evidence type="ECO:0000256" key="1">
    <source>
        <dbReference type="SAM" id="Phobius"/>
    </source>
</evidence>
<evidence type="ECO:0000313" key="3">
    <source>
        <dbReference type="Proteomes" id="UP000198287"/>
    </source>
</evidence>
<dbReference type="Proteomes" id="UP000198287">
    <property type="component" value="Unassembled WGS sequence"/>
</dbReference>
<dbReference type="EMBL" id="LNIX01000026">
    <property type="protein sequence ID" value="OXA42475.1"/>
    <property type="molecule type" value="Genomic_DNA"/>
</dbReference>
<keyword evidence="3" id="KW-1185">Reference proteome</keyword>
<organism evidence="2 3">
    <name type="scientific">Folsomia candida</name>
    <name type="common">Springtail</name>
    <dbReference type="NCBI Taxonomy" id="158441"/>
    <lineage>
        <taxon>Eukaryota</taxon>
        <taxon>Metazoa</taxon>
        <taxon>Ecdysozoa</taxon>
        <taxon>Arthropoda</taxon>
        <taxon>Hexapoda</taxon>
        <taxon>Collembola</taxon>
        <taxon>Entomobryomorpha</taxon>
        <taxon>Isotomoidea</taxon>
        <taxon>Isotomidae</taxon>
        <taxon>Proisotominae</taxon>
        <taxon>Folsomia</taxon>
    </lineage>
</organism>
<proteinExistence type="predicted"/>
<name>A0A226DA95_FOLCA</name>
<keyword evidence="1" id="KW-1133">Transmembrane helix</keyword>
<evidence type="ECO:0000313" key="2">
    <source>
        <dbReference type="EMBL" id="OXA42475.1"/>
    </source>
</evidence>
<dbReference type="AlphaFoldDB" id="A0A226DA95"/>
<feature type="transmembrane region" description="Helical" evidence="1">
    <location>
        <begin position="140"/>
        <end position="159"/>
    </location>
</feature>
<protein>
    <submittedName>
        <fullName evidence="2">Uncharacterized protein</fullName>
    </submittedName>
</protein>